<sequence length="615" mass="68319">MLAILLELAYLLPRFCIKEITVLDVVPSKLEFQFQPSDHINNFQGNSSKMKAEGKSLVSNVNAALRNSNNGSAPTPKLVQVTAVNGKLEVTKSAIGGFGGSFLIRNDSDEAVFFKTRTNASKLFQVLPVMGYLDSNRTVTVTVRAPGNDSPSLDGKERFQVQAFKIPADYFKKVSSAGLSLQVLGQLWKEISNQVNVESHHLGVTVRSDLDVETEIDSSVCSLETSAALSDTEYSRLKAVVETYFQENSTKTLQMKEDKIKSHGKDNERLPKSSEKGPKNDNAAFSTRFALVRSKHRVQLMKGVSMPSSPAFYGCFNCPVDFAQQTLPVCLSLFCNQNMQFALHVCFPKQHSDSDLHIGCCLIQIRFLNISHQPIQAHSFEFDAKQGTCTMLPGLHMNSSPLHIPTFASKFLTSWNDLQVGNCLAKGINCSPTSGAKSLLYEYINVDTEVVFLKNTGDCNLDKAVFPSSFSSKLCKLINASSDPEPCFNYRAIIKCGSDRKDVFIFFRQLLKEYSPVIELLGKEIEIARTDNPVEVEAPYVSKGAMVLFYEYVHGRDCGSWLNSSCRLEDAMAMVQTGRKLNLKCLEERGIRWMDKKKLEDQAGDAGIIAKKLYN</sequence>
<organism evidence="3 4">
    <name type="scientific">Allacma fusca</name>
    <dbReference type="NCBI Taxonomy" id="39272"/>
    <lineage>
        <taxon>Eukaryota</taxon>
        <taxon>Metazoa</taxon>
        <taxon>Ecdysozoa</taxon>
        <taxon>Arthropoda</taxon>
        <taxon>Hexapoda</taxon>
        <taxon>Collembola</taxon>
        <taxon>Symphypleona</taxon>
        <taxon>Sminthuridae</taxon>
        <taxon>Allacma</taxon>
    </lineage>
</organism>
<keyword evidence="4" id="KW-1185">Reference proteome</keyword>
<reference evidence="3" key="1">
    <citation type="submission" date="2021-06" db="EMBL/GenBank/DDBJ databases">
        <authorList>
            <person name="Hodson N. C."/>
            <person name="Mongue J. A."/>
            <person name="Jaron S. K."/>
        </authorList>
    </citation>
    <scope>NUCLEOTIDE SEQUENCE</scope>
</reference>
<dbReference type="AlphaFoldDB" id="A0A8J2PIQ7"/>
<name>A0A8J2PIQ7_9HEXA</name>
<dbReference type="Proteomes" id="UP000708208">
    <property type="component" value="Unassembled WGS sequence"/>
</dbReference>
<dbReference type="PROSITE" id="PS50202">
    <property type="entry name" value="MSP"/>
    <property type="match status" value="1"/>
</dbReference>
<feature type="compositionally biased region" description="Basic and acidic residues" evidence="1">
    <location>
        <begin position="255"/>
        <end position="279"/>
    </location>
</feature>
<feature type="domain" description="MSP" evidence="2">
    <location>
        <begin position="78"/>
        <end position="206"/>
    </location>
</feature>
<gene>
    <name evidence="3" type="ORF">AFUS01_LOCUS41605</name>
</gene>
<feature type="region of interest" description="Disordered" evidence="1">
    <location>
        <begin position="255"/>
        <end position="281"/>
    </location>
</feature>
<evidence type="ECO:0000313" key="4">
    <source>
        <dbReference type="Proteomes" id="UP000708208"/>
    </source>
</evidence>
<dbReference type="InterPro" id="IPR000535">
    <property type="entry name" value="MSP_dom"/>
</dbReference>
<protein>
    <recommendedName>
        <fullName evidence="2">MSP domain-containing protein</fullName>
    </recommendedName>
</protein>
<evidence type="ECO:0000313" key="3">
    <source>
        <dbReference type="EMBL" id="CAG7831883.1"/>
    </source>
</evidence>
<comment type="caution">
    <text evidence="3">The sequence shown here is derived from an EMBL/GenBank/DDBJ whole genome shotgun (WGS) entry which is preliminary data.</text>
</comment>
<dbReference type="Pfam" id="PF00635">
    <property type="entry name" value="Motile_Sperm"/>
    <property type="match status" value="1"/>
</dbReference>
<dbReference type="EMBL" id="CAJVCH010562481">
    <property type="protein sequence ID" value="CAG7831883.1"/>
    <property type="molecule type" value="Genomic_DNA"/>
</dbReference>
<evidence type="ECO:0000256" key="1">
    <source>
        <dbReference type="SAM" id="MobiDB-lite"/>
    </source>
</evidence>
<accession>A0A8J2PIQ7</accession>
<evidence type="ECO:0000259" key="2">
    <source>
        <dbReference type="PROSITE" id="PS50202"/>
    </source>
</evidence>
<proteinExistence type="predicted"/>